<feature type="binding site" evidence="16">
    <location>
        <begin position="76"/>
        <end position="78"/>
    </location>
    <ligand>
        <name>S-adenosyl-L-methionine</name>
        <dbReference type="ChEBI" id="CHEBI:59789"/>
        <label>2</label>
    </ligand>
</feature>
<feature type="binding site" evidence="16">
    <location>
        <position position="121"/>
    </location>
    <ligand>
        <name>S-adenosyl-L-methionine</name>
        <dbReference type="ChEBI" id="CHEBI:59789"/>
        <label>1</label>
    </ligand>
</feature>
<keyword evidence="12 15" id="KW-0627">Porphyrin biosynthesis</keyword>
<dbReference type="PANTHER" id="PTHR13932">
    <property type="entry name" value="COPROPORPHYRINIGEN III OXIDASE"/>
    <property type="match status" value="1"/>
</dbReference>
<comment type="catalytic activity">
    <reaction evidence="14 15">
        <text>coproporphyrinogen III + 2 S-adenosyl-L-methionine = protoporphyrinogen IX + 2 5'-deoxyadenosine + 2 L-methionine + 2 CO2</text>
        <dbReference type="Rhea" id="RHEA:15425"/>
        <dbReference type="ChEBI" id="CHEBI:16526"/>
        <dbReference type="ChEBI" id="CHEBI:17319"/>
        <dbReference type="ChEBI" id="CHEBI:57307"/>
        <dbReference type="ChEBI" id="CHEBI:57309"/>
        <dbReference type="ChEBI" id="CHEBI:57844"/>
        <dbReference type="ChEBI" id="CHEBI:59789"/>
        <dbReference type="EC" id="1.3.98.3"/>
    </reaction>
</comment>
<comment type="pathway">
    <text evidence="2 15">Porphyrin-containing compound metabolism; protoporphyrin-IX biosynthesis; protoporphyrinogen-IX from coproporphyrinogen-III (AdoMet route): step 1/1.</text>
</comment>
<dbReference type="OrthoDB" id="9808022at2"/>
<feature type="binding site" evidence="16">
    <location>
        <position position="254"/>
    </location>
    <ligand>
        <name>S-adenosyl-L-methionine</name>
        <dbReference type="ChEBI" id="CHEBI:59789"/>
        <label>2</label>
    </ligand>
</feature>
<evidence type="ECO:0000313" key="19">
    <source>
        <dbReference type="EMBL" id="MTW02947.1"/>
    </source>
</evidence>
<evidence type="ECO:0000256" key="1">
    <source>
        <dbReference type="ARBA" id="ARBA00004496"/>
    </source>
</evidence>
<evidence type="ECO:0000256" key="12">
    <source>
        <dbReference type="ARBA" id="ARBA00023244"/>
    </source>
</evidence>
<keyword evidence="9 15" id="KW-0560">Oxidoreductase</keyword>
<evidence type="ECO:0000256" key="3">
    <source>
        <dbReference type="ARBA" id="ARBA00005493"/>
    </source>
</evidence>
<dbReference type="InterPro" id="IPR034505">
    <property type="entry name" value="Coproporphyrinogen-III_oxidase"/>
</dbReference>
<dbReference type="SUPFAM" id="SSF102114">
    <property type="entry name" value="Radical SAM enzymes"/>
    <property type="match status" value="1"/>
</dbReference>
<dbReference type="CDD" id="cd01335">
    <property type="entry name" value="Radical_SAM"/>
    <property type="match status" value="1"/>
</dbReference>
<comment type="cofactor">
    <cofactor evidence="15 17">
        <name>[4Fe-4S] cluster</name>
        <dbReference type="ChEBI" id="CHEBI:49883"/>
    </cofactor>
    <text evidence="15 17">Binds 1 [4Fe-4S] cluster. The cluster is coordinated with 3 cysteines and an exchangeable S-adenosyl-L-methionine.</text>
</comment>
<comment type="subunit">
    <text evidence="4">Monomer.</text>
</comment>
<keyword evidence="11 15" id="KW-0411">Iron-sulfur</keyword>
<evidence type="ECO:0000256" key="14">
    <source>
        <dbReference type="ARBA" id="ARBA00048321"/>
    </source>
</evidence>
<dbReference type="Pfam" id="PF06969">
    <property type="entry name" value="HemN_C"/>
    <property type="match status" value="1"/>
</dbReference>
<dbReference type="FunFam" id="1.10.10.920:FF:000001">
    <property type="entry name" value="Coproporphyrinogen-III oxidase"/>
    <property type="match status" value="1"/>
</dbReference>
<accession>A0A6L6PZG0</accession>
<evidence type="ECO:0000256" key="16">
    <source>
        <dbReference type="PIRSR" id="PIRSR000167-1"/>
    </source>
</evidence>
<dbReference type="GO" id="GO:0046872">
    <property type="term" value="F:metal ion binding"/>
    <property type="evidence" value="ECO:0007669"/>
    <property type="project" value="UniProtKB-KW"/>
</dbReference>
<keyword evidence="7 15" id="KW-0949">S-adenosyl-L-methionine</keyword>
<dbReference type="PIRSF" id="PIRSF000167">
    <property type="entry name" value="HemN"/>
    <property type="match status" value="1"/>
</dbReference>
<evidence type="ECO:0000256" key="5">
    <source>
        <dbReference type="ARBA" id="ARBA00022485"/>
    </source>
</evidence>
<proteinExistence type="inferred from homology"/>
<dbReference type="SFLD" id="SFLDS00029">
    <property type="entry name" value="Radical_SAM"/>
    <property type="match status" value="1"/>
</dbReference>
<dbReference type="UniPathway" id="UPA00251">
    <property type="reaction ID" value="UER00323"/>
</dbReference>
<dbReference type="EMBL" id="WNLA01000007">
    <property type="protein sequence ID" value="MTW02947.1"/>
    <property type="molecule type" value="Genomic_DNA"/>
</dbReference>
<feature type="binding site" evidence="16">
    <location>
        <position position="64"/>
    </location>
    <ligand>
        <name>S-adenosyl-L-methionine</name>
        <dbReference type="ChEBI" id="CHEBI:59789"/>
        <label>1</label>
    </ligand>
</feature>
<dbReference type="SFLD" id="SFLDG01065">
    <property type="entry name" value="anaerobic_coproporphyrinogen-I"/>
    <property type="match status" value="1"/>
</dbReference>
<dbReference type="GO" id="GO:0051989">
    <property type="term" value="F:coproporphyrinogen dehydrogenase activity"/>
    <property type="evidence" value="ECO:0007669"/>
    <property type="project" value="UniProtKB-EC"/>
</dbReference>
<dbReference type="GO" id="GO:0051539">
    <property type="term" value="F:4 iron, 4 sulfur cluster binding"/>
    <property type="evidence" value="ECO:0007669"/>
    <property type="project" value="UniProtKB-KW"/>
</dbReference>
<dbReference type="InterPro" id="IPR023404">
    <property type="entry name" value="rSAM_horseshoe"/>
</dbReference>
<feature type="binding site" evidence="16">
    <location>
        <position position="340"/>
    </location>
    <ligand>
        <name>S-adenosyl-L-methionine</name>
        <dbReference type="ChEBI" id="CHEBI:59789"/>
        <label>1</label>
    </ligand>
</feature>
<evidence type="ECO:0000256" key="7">
    <source>
        <dbReference type="ARBA" id="ARBA00022691"/>
    </source>
</evidence>
<comment type="caution">
    <text evidence="19">The sequence shown here is derived from an EMBL/GenBank/DDBJ whole genome shotgun (WGS) entry which is preliminary data.</text>
</comment>
<dbReference type="Proteomes" id="UP000484015">
    <property type="component" value="Unassembled WGS sequence"/>
</dbReference>
<sequence>MNTITPDFPVQFDASTIERLSTSGPRYTSYPTADRFTADFRYGDFLEALAAIKMSGPRGPLSLYVHIPFCESICYYCGCNKIITRDRSKAAVYLSYLKQEIEMQGKLFSGMHQVDQLHFGGGTPTYLSDRQMDELMAHLRRHFAFAPDHAGEYSIEIDPRTVSPERVHTLRKQGFNRLSLGVQDFDPDVQQAVNRIQPEQETLAVMQAARGAGFRSISIDLIYGLPKQTLDSMKQTMAKVIAASPDRISLYNYAHMPHLFKPQRRISEDDLPSPNTKLDMLALCIALLTQAGYVYIGMDHFAKPDDDLAVAQRQGRLHRNFQGYSTHADADLVALGVSAISSVGNTYSQNEKTLDAYYEQLELGRLPVARGFRLNADDLLRRHIIQQLMCNFELAVASLEQAYPIRFNQYFAKELAELKALEDDGLVSYDGAWLSVTLKGRLLIRNICMVFDRYLGMPRPAQETASVQPLRFSKTI</sequence>
<keyword evidence="8 15" id="KW-0479">Metal-binding</keyword>
<evidence type="ECO:0000256" key="17">
    <source>
        <dbReference type="PIRSR" id="PIRSR000167-2"/>
    </source>
</evidence>
<organism evidence="19 20">
    <name type="scientific">Pseudoduganella ginsengisoli</name>
    <dbReference type="NCBI Taxonomy" id="1462440"/>
    <lineage>
        <taxon>Bacteria</taxon>
        <taxon>Pseudomonadati</taxon>
        <taxon>Pseudomonadota</taxon>
        <taxon>Betaproteobacteria</taxon>
        <taxon>Burkholderiales</taxon>
        <taxon>Oxalobacteraceae</taxon>
        <taxon>Telluria group</taxon>
        <taxon>Pseudoduganella</taxon>
    </lineage>
</organism>
<dbReference type="InterPro" id="IPR010723">
    <property type="entry name" value="HemN_C"/>
</dbReference>
<feature type="binding site" evidence="17">
    <location>
        <position position="77"/>
    </location>
    <ligand>
        <name>[4Fe-4S] cluster</name>
        <dbReference type="ChEBI" id="CHEBI:49883"/>
        <note>4Fe-4S-S-AdoMet</note>
    </ligand>
</feature>
<dbReference type="Pfam" id="PF04055">
    <property type="entry name" value="Radical_SAM"/>
    <property type="match status" value="1"/>
</dbReference>
<keyword evidence="20" id="KW-1185">Reference proteome</keyword>
<dbReference type="GO" id="GO:0005737">
    <property type="term" value="C:cytoplasm"/>
    <property type="evidence" value="ECO:0007669"/>
    <property type="project" value="UniProtKB-SubCell"/>
</dbReference>
<comment type="subcellular location">
    <subcellularLocation>
        <location evidence="1 15">Cytoplasm</location>
    </subcellularLocation>
</comment>
<dbReference type="GO" id="GO:0006782">
    <property type="term" value="P:protoporphyrinogen IX biosynthetic process"/>
    <property type="evidence" value="ECO:0007669"/>
    <property type="project" value="UniProtKB-UniPathway"/>
</dbReference>
<dbReference type="GO" id="GO:0004109">
    <property type="term" value="F:coproporphyrinogen oxidase activity"/>
    <property type="evidence" value="ECO:0007669"/>
    <property type="project" value="InterPro"/>
</dbReference>
<dbReference type="Gene3D" id="1.10.10.920">
    <property type="match status" value="1"/>
</dbReference>
<dbReference type="FunFam" id="3.80.30.20:FF:000012">
    <property type="entry name" value="Coproporphyrinogen-III oxidase"/>
    <property type="match status" value="1"/>
</dbReference>
<dbReference type="RefSeq" id="WP_155439340.1">
    <property type="nucleotide sequence ID" value="NZ_WNLA01000007.1"/>
</dbReference>
<dbReference type="PANTHER" id="PTHR13932:SF6">
    <property type="entry name" value="OXYGEN-INDEPENDENT COPROPORPHYRINOGEN III OXIDASE"/>
    <property type="match status" value="1"/>
</dbReference>
<evidence type="ECO:0000313" key="20">
    <source>
        <dbReference type="Proteomes" id="UP000484015"/>
    </source>
</evidence>
<dbReference type="InterPro" id="IPR004558">
    <property type="entry name" value="Coprogen_oxidase_HemN"/>
</dbReference>
<feature type="binding site" evidence="17">
    <location>
        <position position="74"/>
    </location>
    <ligand>
        <name>[4Fe-4S] cluster</name>
        <dbReference type="ChEBI" id="CHEBI:49883"/>
        <note>4Fe-4S-S-AdoMet</note>
    </ligand>
</feature>
<evidence type="ECO:0000256" key="9">
    <source>
        <dbReference type="ARBA" id="ARBA00023002"/>
    </source>
</evidence>
<evidence type="ECO:0000256" key="11">
    <source>
        <dbReference type="ARBA" id="ARBA00023014"/>
    </source>
</evidence>
<comment type="function">
    <text evidence="13">Involved in the heme biosynthesis. Catalyzes the anaerobic oxidative decarboxylation of propionate groups of rings A and B of coproporphyrinogen III to yield the vinyl groups in protoporphyrinogen IX.</text>
</comment>
<evidence type="ECO:0000256" key="4">
    <source>
        <dbReference type="ARBA" id="ARBA00011245"/>
    </source>
</evidence>
<gene>
    <name evidence="19" type="primary">hemN</name>
    <name evidence="19" type="ORF">GM668_12715</name>
</gene>
<dbReference type="InterPro" id="IPR007197">
    <property type="entry name" value="rSAM"/>
</dbReference>
<feature type="binding site" evidence="16">
    <location>
        <position position="195"/>
    </location>
    <ligand>
        <name>S-adenosyl-L-methionine</name>
        <dbReference type="ChEBI" id="CHEBI:59789"/>
        <label>2</label>
    </ligand>
</feature>
<dbReference type="SFLD" id="SFLDG01082">
    <property type="entry name" value="B12-binding_domain_containing"/>
    <property type="match status" value="1"/>
</dbReference>
<evidence type="ECO:0000256" key="10">
    <source>
        <dbReference type="ARBA" id="ARBA00023004"/>
    </source>
</evidence>
<dbReference type="InterPro" id="IPR058240">
    <property type="entry name" value="rSAM_sf"/>
</dbReference>
<evidence type="ECO:0000256" key="15">
    <source>
        <dbReference type="PIRNR" id="PIRNR000167"/>
    </source>
</evidence>
<dbReference type="NCBIfam" id="TIGR00538">
    <property type="entry name" value="hemN"/>
    <property type="match status" value="1"/>
</dbReference>
<dbReference type="PROSITE" id="PS51918">
    <property type="entry name" value="RADICAL_SAM"/>
    <property type="match status" value="1"/>
</dbReference>
<feature type="binding site" evidence="16">
    <location>
        <begin position="122"/>
        <end position="123"/>
    </location>
    <ligand>
        <name>S-adenosyl-L-methionine</name>
        <dbReference type="ChEBI" id="CHEBI:59789"/>
        <label>2</label>
    </ligand>
</feature>
<feature type="binding site" evidence="16">
    <location>
        <position position="183"/>
    </location>
    <ligand>
        <name>S-adenosyl-L-methionine</name>
        <dbReference type="ChEBI" id="CHEBI:59789"/>
        <label>2</label>
    </ligand>
</feature>
<evidence type="ECO:0000256" key="2">
    <source>
        <dbReference type="ARBA" id="ARBA00004785"/>
    </source>
</evidence>
<dbReference type="EC" id="1.3.98.3" evidence="15"/>
<dbReference type="InterPro" id="IPR006638">
    <property type="entry name" value="Elp3/MiaA/NifB-like_rSAM"/>
</dbReference>
<comment type="similarity">
    <text evidence="3 15">Belongs to the anaerobic coproporphyrinogen-III oxidase family.</text>
</comment>
<dbReference type="SMART" id="SM00729">
    <property type="entry name" value="Elp3"/>
    <property type="match status" value="1"/>
</dbReference>
<evidence type="ECO:0000256" key="6">
    <source>
        <dbReference type="ARBA" id="ARBA00022490"/>
    </source>
</evidence>
<dbReference type="Gene3D" id="3.80.30.20">
    <property type="entry name" value="tm_1862 like domain"/>
    <property type="match status" value="1"/>
</dbReference>
<reference evidence="19 20" key="1">
    <citation type="submission" date="2019-11" db="EMBL/GenBank/DDBJ databases">
        <title>Type strains purchased from KCTC, JCM and DSMZ.</title>
        <authorList>
            <person name="Lu H."/>
        </authorList>
    </citation>
    <scope>NUCLEOTIDE SEQUENCE [LARGE SCALE GENOMIC DNA]</scope>
    <source>
        <strain evidence="19 20">KCTC 42409</strain>
    </source>
</reference>
<evidence type="ECO:0000256" key="13">
    <source>
        <dbReference type="ARBA" id="ARBA00024295"/>
    </source>
</evidence>
<feature type="binding site" evidence="17">
    <location>
        <position position="70"/>
    </location>
    <ligand>
        <name>[4Fe-4S] cluster</name>
        <dbReference type="ChEBI" id="CHEBI:49883"/>
        <note>4Fe-4S-S-AdoMet</note>
    </ligand>
</feature>
<feature type="domain" description="Radical SAM core" evidence="18">
    <location>
        <begin position="55"/>
        <end position="288"/>
    </location>
</feature>
<evidence type="ECO:0000259" key="18">
    <source>
        <dbReference type="PROSITE" id="PS51918"/>
    </source>
</evidence>
<protein>
    <recommendedName>
        <fullName evidence="15">Coproporphyrinogen-III oxidase</fullName>
        <ecNumber evidence="15">1.3.98.3</ecNumber>
    </recommendedName>
</protein>
<keyword evidence="5 15" id="KW-0004">4Fe-4S</keyword>
<feature type="binding site" evidence="16">
    <location>
        <position position="220"/>
    </location>
    <ligand>
        <name>S-adenosyl-L-methionine</name>
        <dbReference type="ChEBI" id="CHEBI:59789"/>
        <label>2</label>
    </ligand>
</feature>
<feature type="binding site" evidence="16">
    <location>
        <position position="156"/>
    </location>
    <ligand>
        <name>S-adenosyl-L-methionine</name>
        <dbReference type="ChEBI" id="CHEBI:59789"/>
        <label>1</label>
    </ligand>
</feature>
<dbReference type="AlphaFoldDB" id="A0A6L6PZG0"/>
<keyword evidence="6 15" id="KW-0963">Cytoplasm</keyword>
<evidence type="ECO:0000256" key="8">
    <source>
        <dbReference type="ARBA" id="ARBA00022723"/>
    </source>
</evidence>
<name>A0A6L6PZG0_9BURK</name>
<keyword evidence="10 15" id="KW-0408">Iron</keyword>